<keyword evidence="3" id="KW-1185">Reference proteome</keyword>
<dbReference type="InterPro" id="IPR014757">
    <property type="entry name" value="Tscrpt_reg_IclR_C"/>
</dbReference>
<dbReference type="AlphaFoldDB" id="A0A4V0YGU2"/>
<accession>A0A4V0YGU2</accession>
<dbReference type="GO" id="GO:0003700">
    <property type="term" value="F:DNA-binding transcription factor activity"/>
    <property type="evidence" value="ECO:0007669"/>
    <property type="project" value="TreeGrafter"/>
</dbReference>
<dbReference type="Proteomes" id="UP000291259">
    <property type="component" value="Chromosome"/>
</dbReference>
<dbReference type="Gene3D" id="3.30.450.40">
    <property type="match status" value="1"/>
</dbReference>
<dbReference type="GO" id="GO:0045892">
    <property type="term" value="P:negative regulation of DNA-templated transcription"/>
    <property type="evidence" value="ECO:0007669"/>
    <property type="project" value="TreeGrafter"/>
</dbReference>
<evidence type="ECO:0000259" key="1">
    <source>
        <dbReference type="PROSITE" id="PS51078"/>
    </source>
</evidence>
<dbReference type="PROSITE" id="PS51078">
    <property type="entry name" value="ICLR_ED"/>
    <property type="match status" value="1"/>
</dbReference>
<dbReference type="PANTHER" id="PTHR30136:SF24">
    <property type="entry name" value="HTH-TYPE TRANSCRIPTIONAL REPRESSOR ALLR"/>
    <property type="match status" value="1"/>
</dbReference>
<dbReference type="Pfam" id="PF01614">
    <property type="entry name" value="IclR_C"/>
    <property type="match status" value="1"/>
</dbReference>
<evidence type="ECO:0000313" key="3">
    <source>
        <dbReference type="Proteomes" id="UP000291259"/>
    </source>
</evidence>
<dbReference type="SUPFAM" id="SSF55781">
    <property type="entry name" value="GAF domain-like"/>
    <property type="match status" value="1"/>
</dbReference>
<dbReference type="OrthoDB" id="8479143at2"/>
<dbReference type="PANTHER" id="PTHR30136">
    <property type="entry name" value="HELIX-TURN-HELIX TRANSCRIPTIONAL REGULATOR, ICLR FAMILY"/>
    <property type="match status" value="1"/>
</dbReference>
<dbReference type="EMBL" id="CP035491">
    <property type="protein sequence ID" value="QAY72401.1"/>
    <property type="molecule type" value="Genomic_DNA"/>
</dbReference>
<sequence length="206" mass="22397">MLQTLHGQDYLARHGEHRYILGRSVDELGRALQVQLVATEPVRRELASLRDAAGAPAYLTVFRGDDIAVAHIADSREHPRIGQLHVGFSEASHTTAFGKLMLASRDDQAVARFLERRGARRLTAASITDASALVAQLDEVRAQQLAVEIEEYLPKLACIAAPVRSAAGRTVGAVSVSVQAKDFSARARELEQAVRRGAWRVSAQLA</sequence>
<dbReference type="KEGG" id="agf:ET445_02660"/>
<feature type="domain" description="IclR-ED" evidence="1">
    <location>
        <begin position="24"/>
        <end position="206"/>
    </location>
</feature>
<dbReference type="InterPro" id="IPR029016">
    <property type="entry name" value="GAF-like_dom_sf"/>
</dbReference>
<name>A0A4V0YGU2_9MICO</name>
<dbReference type="GO" id="GO:0003677">
    <property type="term" value="F:DNA binding"/>
    <property type="evidence" value="ECO:0007669"/>
    <property type="project" value="TreeGrafter"/>
</dbReference>
<evidence type="ECO:0000313" key="2">
    <source>
        <dbReference type="EMBL" id="QAY72401.1"/>
    </source>
</evidence>
<proteinExistence type="predicted"/>
<reference evidence="2 3" key="1">
    <citation type="submission" date="2019-01" db="EMBL/GenBank/DDBJ databases">
        <title>Genome sequencing of strain FW100M-8.</title>
        <authorList>
            <person name="Heo J."/>
            <person name="Kim S.-J."/>
            <person name="Kim J.-S."/>
            <person name="Hong S.-B."/>
            <person name="Kwon S.-W."/>
        </authorList>
    </citation>
    <scope>NUCLEOTIDE SEQUENCE [LARGE SCALE GENOMIC DNA]</scope>
    <source>
        <strain evidence="2 3">FW100M-8</strain>
    </source>
</reference>
<organism evidence="2 3">
    <name type="scientific">Agromyces protaetiae</name>
    <dbReference type="NCBI Taxonomy" id="2509455"/>
    <lineage>
        <taxon>Bacteria</taxon>
        <taxon>Bacillati</taxon>
        <taxon>Actinomycetota</taxon>
        <taxon>Actinomycetes</taxon>
        <taxon>Micrococcales</taxon>
        <taxon>Microbacteriaceae</taxon>
        <taxon>Agromyces</taxon>
    </lineage>
</organism>
<protein>
    <submittedName>
        <fullName evidence="2">IclR family transcriptional regulator</fullName>
    </submittedName>
</protein>
<gene>
    <name evidence="2" type="ORF">ET445_02660</name>
</gene>
<dbReference type="InterPro" id="IPR050707">
    <property type="entry name" value="HTH_MetabolicPath_Reg"/>
</dbReference>